<dbReference type="SUPFAM" id="SSF54713">
    <property type="entry name" value="Elongation factor Ts (EF-Ts), dimerisation domain"/>
    <property type="match status" value="1"/>
</dbReference>
<dbReference type="Gene3D" id="1.10.8.10">
    <property type="entry name" value="DNA helicase RuvA subunit, C-terminal domain"/>
    <property type="match status" value="1"/>
</dbReference>
<gene>
    <name evidence="4 7" type="primary">tsf</name>
</gene>
<dbReference type="GO" id="GO:0005739">
    <property type="term" value="C:mitochondrion"/>
    <property type="evidence" value="ECO:0007669"/>
    <property type="project" value="UniProtKB-SubCell"/>
</dbReference>
<dbReference type="PANTHER" id="PTHR11741">
    <property type="entry name" value="ELONGATION FACTOR TS"/>
    <property type="match status" value="1"/>
</dbReference>
<dbReference type="PANTHER" id="PTHR11741:SF0">
    <property type="entry name" value="ELONGATION FACTOR TS, MITOCHONDRIAL"/>
    <property type="match status" value="1"/>
</dbReference>
<evidence type="ECO:0000256" key="5">
    <source>
        <dbReference type="HAMAP-Rule" id="MF_03135"/>
    </source>
</evidence>
<evidence type="ECO:0000256" key="2">
    <source>
        <dbReference type="ARBA" id="ARBA00022768"/>
    </source>
</evidence>
<dbReference type="InterPro" id="IPR009060">
    <property type="entry name" value="UBA-like_sf"/>
</dbReference>
<dbReference type="InterPro" id="IPR014039">
    <property type="entry name" value="Transl_elong_EFTs/EF1B_dimer"/>
</dbReference>
<sequence>MSLNIDARTVKELRDKTGAGMMDCKKALADNNGDIDRAIETLRQKGLASANKKSGRTAAEGIIESYIHTGSKIGVLLELNCETDFVARRPEFQNLARDIAMQIAACPEVEYIDLDEIPNSIKDKEREIETGREDLANKPEAIRNKIVEGRIEKRFKEITLLNQVFIKNQDITIEELIKQNIALIGENIKVKRFTKFVLGQGTTKEEKNLAREINQILNK</sequence>
<dbReference type="NCBIfam" id="TIGR00116">
    <property type="entry name" value="tsf"/>
    <property type="match status" value="1"/>
</dbReference>
<dbReference type="AlphaFoldDB" id="A0A1X9PW05"/>
<keyword evidence="7" id="KW-0934">Plastid</keyword>
<feature type="domain" description="Translation elongation factor EFTs/EF1B dimerisation" evidence="6">
    <location>
        <begin position="58"/>
        <end position="200"/>
    </location>
</feature>
<protein>
    <recommendedName>
        <fullName evidence="4 5">Multifunctional fusion protein</fullName>
    </recommendedName>
    <domain>
        <recommendedName>
            <fullName evidence="4">Elongation factor Ts, chloroplastic</fullName>
            <shortName evidence="4">EF-Ts</shortName>
        </recommendedName>
    </domain>
    <domain>
        <recommendedName>
            <fullName evidence="5">Elongation factor Ts, mitochondrial</fullName>
            <shortName evidence="5">EF-TsMt</shortName>
        </recommendedName>
    </domain>
</protein>
<dbReference type="PROSITE" id="PS01126">
    <property type="entry name" value="EF_TS_1"/>
    <property type="match status" value="1"/>
</dbReference>
<dbReference type="Gene3D" id="1.10.286.20">
    <property type="match status" value="1"/>
</dbReference>
<proteinExistence type="inferred from homology"/>
<geneLocation type="chloroplast" evidence="7"/>
<evidence type="ECO:0000256" key="3">
    <source>
        <dbReference type="ARBA" id="ARBA00022917"/>
    </source>
</evidence>
<dbReference type="Gene3D" id="3.30.479.20">
    <property type="entry name" value="Elongation factor Ts, dimerisation domain"/>
    <property type="match status" value="1"/>
</dbReference>
<keyword evidence="5" id="KW-0496">Mitochondrion</keyword>
<keyword evidence="2 4" id="KW-0251">Elongation factor</keyword>
<dbReference type="CDD" id="cd14275">
    <property type="entry name" value="UBA_EF-Ts"/>
    <property type="match status" value="1"/>
</dbReference>
<accession>A0A1X9PW05</accession>
<evidence type="ECO:0000256" key="1">
    <source>
        <dbReference type="ARBA" id="ARBA00005532"/>
    </source>
</evidence>
<dbReference type="PROSITE" id="PS01127">
    <property type="entry name" value="EF_TS_2"/>
    <property type="match status" value="1"/>
</dbReference>
<keyword evidence="7" id="KW-0150">Chloroplast</keyword>
<evidence type="ECO:0000256" key="4">
    <source>
        <dbReference type="HAMAP-Rule" id="MF_00050"/>
    </source>
</evidence>
<dbReference type="EMBL" id="KY709211">
    <property type="protein sequence ID" value="ARO91063.1"/>
    <property type="molecule type" value="Genomic_DNA"/>
</dbReference>
<keyword evidence="3 4" id="KW-0648">Protein biosynthesis</keyword>
<dbReference type="InterPro" id="IPR001816">
    <property type="entry name" value="Transl_elong_EFTs/EF1B"/>
</dbReference>
<dbReference type="SUPFAM" id="SSF46934">
    <property type="entry name" value="UBA-like"/>
    <property type="match status" value="1"/>
</dbReference>
<comment type="similarity">
    <text evidence="1 4">Belongs to the EF-Ts family.</text>
</comment>
<dbReference type="InterPro" id="IPR018101">
    <property type="entry name" value="Transl_elong_Ts_CS"/>
</dbReference>
<dbReference type="GO" id="GO:0003746">
    <property type="term" value="F:translation elongation factor activity"/>
    <property type="evidence" value="ECO:0007669"/>
    <property type="project" value="UniProtKB-UniRule"/>
</dbReference>
<dbReference type="InterPro" id="IPR036402">
    <property type="entry name" value="EF-Ts_dimer_sf"/>
</dbReference>
<dbReference type="FunFam" id="1.10.8.10:FF:000001">
    <property type="entry name" value="Elongation factor Ts"/>
    <property type="match status" value="1"/>
</dbReference>
<comment type="function">
    <text evidence="4">Associates with the EF-Tu.GDP complex and induces the exchange of GDP to GTP. It remains bound to the aminoacyl-tRNA.EF-Tu.GTP complex up to the GTP hydrolysis stage on the ribosome.</text>
</comment>
<dbReference type="FunFam" id="1.10.286.20:FF:000001">
    <property type="entry name" value="Elongation factor Ts"/>
    <property type="match status" value="1"/>
</dbReference>
<name>A0A1X9PW05_9RHOD</name>
<evidence type="ECO:0000313" key="7">
    <source>
        <dbReference type="EMBL" id="ARO91063.1"/>
    </source>
</evidence>
<comment type="subcellular location">
    <subcellularLocation>
        <location evidence="5">Mitochondrion</location>
    </subcellularLocation>
    <subcellularLocation>
        <location evidence="4">Plastid</location>
        <location evidence="4">Chloroplast</location>
    </subcellularLocation>
</comment>
<evidence type="ECO:0000259" key="6">
    <source>
        <dbReference type="Pfam" id="PF00889"/>
    </source>
</evidence>
<dbReference type="Pfam" id="PF00889">
    <property type="entry name" value="EF_TS"/>
    <property type="match status" value="1"/>
</dbReference>
<reference evidence="7" key="1">
    <citation type="submission" date="2017-03" db="EMBL/GenBank/DDBJ databases">
        <title>The new red algal subphylum Proteorhodophytina comprises the largest and most divergent plastid genomes known.</title>
        <authorList>
            <person name="Munoz-Gomez S.A."/>
            <person name="Mejia-Franco F.G."/>
            <person name="Durnin K."/>
            <person name="Morgan C."/>
            <person name="Grisdale C.J."/>
            <person name="Archibald J.M."/>
            <person name="Slamovits C.H."/>
        </authorList>
    </citation>
    <scope>NUCLEOTIDE SEQUENCE</scope>
    <source>
        <strain evidence="7">UTEX LB2060</strain>
    </source>
</reference>
<dbReference type="GO" id="GO:0009507">
    <property type="term" value="C:chloroplast"/>
    <property type="evidence" value="ECO:0007669"/>
    <property type="project" value="UniProtKB-SubCell"/>
</dbReference>
<dbReference type="HAMAP" id="MF_00050">
    <property type="entry name" value="EF_Ts"/>
    <property type="match status" value="1"/>
</dbReference>
<organism evidence="7">
    <name type="scientific">Flintiella sanguinaria</name>
    <dbReference type="NCBI Taxonomy" id="101926"/>
    <lineage>
        <taxon>Eukaryota</taxon>
        <taxon>Rhodophyta</taxon>
        <taxon>Bangiophyceae</taxon>
        <taxon>Porphyridiales</taxon>
        <taxon>Porphyridiaceae</taxon>
        <taxon>Flintiella</taxon>
    </lineage>
</organism>